<dbReference type="EMBL" id="JABCLB010000553">
    <property type="protein sequence ID" value="NMU82198.1"/>
    <property type="molecule type" value="Genomic_DNA"/>
</dbReference>
<dbReference type="RefSeq" id="WP_140117324.1">
    <property type="nucleotide sequence ID" value="NZ_CP041202.1"/>
</dbReference>
<evidence type="ECO:0000313" key="1">
    <source>
        <dbReference type="EMBL" id="NMU82198.1"/>
    </source>
</evidence>
<reference evidence="1 2" key="1">
    <citation type="submission" date="2020-04" db="EMBL/GenBank/DDBJ databases">
        <title>Whole-genome sequencing of Vibrio spp. from China reveals different genetic environments of blaCTX-M-14 among diverse lineages.</title>
        <authorList>
            <person name="Zheng Z."/>
            <person name="Ye L."/>
            <person name="Chen S."/>
        </authorList>
    </citation>
    <scope>NUCLEOTIDE SEQUENCE [LARGE SCALE GENOMIC DNA]</scope>
    <source>
        <strain evidence="1 2">Vb0551</strain>
    </source>
</reference>
<sequence>MSARQTIDEVLQKFAHQIGLPELHLTDNELSLAFDDHLKVHFIFHPETNTLQLEAEIVGLQIVNSDLYRSFLAFNYHWPEHQLFFSLDNHRHVLCLNKLIGIEQLDYEYFENALAELLTQSESWESLLSAHVVAEETPAVPQSLDLRV</sequence>
<dbReference type="GO" id="GO:0030254">
    <property type="term" value="P:protein secretion by the type III secretion system"/>
    <property type="evidence" value="ECO:0007669"/>
    <property type="project" value="InterPro"/>
</dbReference>
<organism evidence="1 2">
    <name type="scientific">Vibrio parahaemolyticus</name>
    <dbReference type="NCBI Taxonomy" id="670"/>
    <lineage>
        <taxon>Bacteria</taxon>
        <taxon>Pseudomonadati</taxon>
        <taxon>Pseudomonadota</taxon>
        <taxon>Gammaproteobacteria</taxon>
        <taxon>Vibrionales</taxon>
        <taxon>Vibrionaceae</taxon>
        <taxon>Vibrio</taxon>
    </lineage>
</organism>
<name>A0A7Y0SF35_VIBPH</name>
<dbReference type="CDD" id="cd17018">
    <property type="entry name" value="T3SC_IA_ExsC-like"/>
    <property type="match status" value="1"/>
</dbReference>
<evidence type="ECO:0000313" key="2">
    <source>
        <dbReference type="Proteomes" id="UP000518904"/>
    </source>
</evidence>
<proteinExistence type="predicted"/>
<dbReference type="Pfam" id="PF05932">
    <property type="entry name" value="CesT"/>
    <property type="match status" value="1"/>
</dbReference>
<dbReference type="SUPFAM" id="SSF69635">
    <property type="entry name" value="Type III secretory system chaperone-like"/>
    <property type="match status" value="1"/>
</dbReference>
<dbReference type="AlphaFoldDB" id="A0A7Y0SF35"/>
<protein>
    <submittedName>
        <fullName evidence="1">Exoenzyme S synthesis protein C</fullName>
    </submittedName>
</protein>
<dbReference type="Gene3D" id="3.30.1460.10">
    <property type="match status" value="1"/>
</dbReference>
<dbReference type="Proteomes" id="UP000518904">
    <property type="component" value="Unassembled WGS sequence"/>
</dbReference>
<gene>
    <name evidence="1" type="ORF">HKB16_04815</name>
</gene>
<dbReference type="InterPro" id="IPR010261">
    <property type="entry name" value="Tir_chaperone"/>
</dbReference>
<comment type="caution">
    <text evidence="1">The sequence shown here is derived from an EMBL/GenBank/DDBJ whole genome shotgun (WGS) entry which is preliminary data.</text>
</comment>
<accession>A0A7Y0SF35</accession>